<proteinExistence type="predicted"/>
<dbReference type="eggNOG" id="ENOG502R2G0">
    <property type="taxonomic scope" value="Eukaryota"/>
</dbReference>
<protein>
    <submittedName>
        <fullName evidence="2">Uncharacterized protein</fullName>
    </submittedName>
</protein>
<reference evidence="2 3" key="2">
    <citation type="journal article" date="2013" name="PLoS Genet.">
        <title>Comparative genome structure, secondary metabolite, and effector coding capacity across Cochliobolus pathogens.</title>
        <authorList>
            <person name="Condon B.J."/>
            <person name="Leng Y."/>
            <person name="Wu D."/>
            <person name="Bushley K.E."/>
            <person name="Ohm R.A."/>
            <person name="Otillar R."/>
            <person name="Martin J."/>
            <person name="Schackwitz W."/>
            <person name="Grimwood J."/>
            <person name="MohdZainudin N."/>
            <person name="Xue C."/>
            <person name="Wang R."/>
            <person name="Manning V.A."/>
            <person name="Dhillon B."/>
            <person name="Tu Z.J."/>
            <person name="Steffenson B.J."/>
            <person name="Salamov A."/>
            <person name="Sun H."/>
            <person name="Lowry S."/>
            <person name="LaButti K."/>
            <person name="Han J."/>
            <person name="Copeland A."/>
            <person name="Lindquist E."/>
            <person name="Barry K."/>
            <person name="Schmutz J."/>
            <person name="Baker S.E."/>
            <person name="Ciuffetti L.M."/>
            <person name="Grigoriev I.V."/>
            <person name="Zhong S."/>
            <person name="Turgeon B.G."/>
        </authorList>
    </citation>
    <scope>NUCLEOTIDE SEQUENCE [LARGE SCALE GENOMIC DNA]</scope>
    <source>
        <strain evidence="3">28A</strain>
    </source>
</reference>
<evidence type="ECO:0000313" key="2">
    <source>
        <dbReference type="EMBL" id="EOA83138.1"/>
    </source>
</evidence>
<keyword evidence="3" id="KW-1185">Reference proteome</keyword>
<accession>R0JPR8</accession>
<reference evidence="2 3" key="1">
    <citation type="journal article" date="2012" name="PLoS Pathog.">
        <title>Diverse lifestyles and strategies of plant pathogenesis encoded in the genomes of eighteen Dothideomycetes fungi.</title>
        <authorList>
            <person name="Ohm R.A."/>
            <person name="Feau N."/>
            <person name="Henrissat B."/>
            <person name="Schoch C.L."/>
            <person name="Horwitz B.A."/>
            <person name="Barry K.W."/>
            <person name="Condon B.J."/>
            <person name="Copeland A.C."/>
            <person name="Dhillon B."/>
            <person name="Glaser F."/>
            <person name="Hesse C.N."/>
            <person name="Kosti I."/>
            <person name="LaButti K."/>
            <person name="Lindquist E.A."/>
            <person name="Lucas S."/>
            <person name="Salamov A.A."/>
            <person name="Bradshaw R.E."/>
            <person name="Ciuffetti L."/>
            <person name="Hamelin R.C."/>
            <person name="Kema G.H.J."/>
            <person name="Lawrence C."/>
            <person name="Scott J.A."/>
            <person name="Spatafora J.W."/>
            <person name="Turgeon B.G."/>
            <person name="de Wit P.J.G.M."/>
            <person name="Zhong S."/>
            <person name="Goodwin S.B."/>
            <person name="Grigoriev I.V."/>
        </authorList>
    </citation>
    <scope>NUCLEOTIDE SEQUENCE [LARGE SCALE GENOMIC DNA]</scope>
    <source>
        <strain evidence="3">28A</strain>
    </source>
</reference>
<sequence>MSASTATTPRNSTEELKSCVLLSASASTNAPKPESSLKESSKTRSLWSLIKQRARQHHDSLNVAYAAYYGQGAHTNGYANGKKQEIWQYQRGGGS</sequence>
<feature type="region of interest" description="Disordered" evidence="1">
    <location>
        <begin position="24"/>
        <end position="43"/>
    </location>
</feature>
<dbReference type="HOGENOM" id="CLU_165609_0_0_1"/>
<organism evidence="2 3">
    <name type="scientific">Exserohilum turcicum (strain 28A)</name>
    <name type="common">Northern leaf blight fungus</name>
    <name type="synonym">Setosphaeria turcica</name>
    <dbReference type="NCBI Taxonomy" id="671987"/>
    <lineage>
        <taxon>Eukaryota</taxon>
        <taxon>Fungi</taxon>
        <taxon>Dikarya</taxon>
        <taxon>Ascomycota</taxon>
        <taxon>Pezizomycotina</taxon>
        <taxon>Dothideomycetes</taxon>
        <taxon>Pleosporomycetidae</taxon>
        <taxon>Pleosporales</taxon>
        <taxon>Pleosporineae</taxon>
        <taxon>Pleosporaceae</taxon>
        <taxon>Exserohilum</taxon>
    </lineage>
</organism>
<evidence type="ECO:0000313" key="3">
    <source>
        <dbReference type="Proteomes" id="UP000016935"/>
    </source>
</evidence>
<dbReference type="EMBL" id="KB908833">
    <property type="protein sequence ID" value="EOA83138.1"/>
    <property type="molecule type" value="Genomic_DNA"/>
</dbReference>
<dbReference type="GeneID" id="19399184"/>
<gene>
    <name evidence="2" type="ORF">SETTUDRAFT_164592</name>
</gene>
<dbReference type="RefSeq" id="XP_008028946.1">
    <property type="nucleotide sequence ID" value="XM_008030755.1"/>
</dbReference>
<evidence type="ECO:0000256" key="1">
    <source>
        <dbReference type="SAM" id="MobiDB-lite"/>
    </source>
</evidence>
<name>R0JPR8_EXST2</name>
<dbReference type="AlphaFoldDB" id="R0JPR8"/>
<dbReference type="Proteomes" id="UP000016935">
    <property type="component" value="Unassembled WGS sequence"/>
</dbReference>
<dbReference type="OrthoDB" id="3783571at2759"/>